<dbReference type="InterPro" id="IPR029401">
    <property type="entry name" value="Nudix_N"/>
</dbReference>
<dbReference type="Pfam" id="PF14803">
    <property type="entry name" value="Zn_ribbon_Nudix"/>
    <property type="match status" value="1"/>
</dbReference>
<dbReference type="PROSITE" id="PS51462">
    <property type="entry name" value="NUDIX"/>
    <property type="match status" value="1"/>
</dbReference>
<proteinExistence type="predicted"/>
<reference evidence="2" key="1">
    <citation type="submission" date="2018-05" db="EMBL/GenBank/DDBJ databases">
        <authorList>
            <person name="Lanie J.A."/>
            <person name="Ng W.-L."/>
            <person name="Kazmierczak K.M."/>
            <person name="Andrzejewski T.M."/>
            <person name="Davidsen T.M."/>
            <person name="Wayne K.J."/>
            <person name="Tettelin H."/>
            <person name="Glass J.I."/>
            <person name="Rusch D."/>
            <person name="Podicherti R."/>
            <person name="Tsui H.-C.T."/>
            <person name="Winkler M.E."/>
        </authorList>
    </citation>
    <scope>NUCLEOTIDE SEQUENCE</scope>
</reference>
<dbReference type="InterPro" id="IPR015797">
    <property type="entry name" value="NUDIX_hydrolase-like_dom_sf"/>
</dbReference>
<gene>
    <name evidence="2" type="ORF">METZ01_LOCUS57486</name>
</gene>
<dbReference type="PANTHER" id="PTHR43222:SF2">
    <property type="entry name" value="NUDIX HYDROLASE 23, CHLOROPLASTIC"/>
    <property type="match status" value="1"/>
</dbReference>
<dbReference type="Pfam" id="PF00293">
    <property type="entry name" value="NUDIX"/>
    <property type="match status" value="1"/>
</dbReference>
<dbReference type="Gene3D" id="2.20.70.10">
    <property type="match status" value="1"/>
</dbReference>
<name>A0A381SKQ6_9ZZZZ</name>
<feature type="domain" description="Nudix hydrolase" evidence="1">
    <location>
        <begin position="36"/>
        <end position="159"/>
    </location>
</feature>
<dbReference type="AlphaFoldDB" id="A0A381SKQ6"/>
<dbReference type="Gene3D" id="3.90.79.10">
    <property type="entry name" value="Nucleoside Triphosphate Pyrophosphohydrolase"/>
    <property type="match status" value="1"/>
</dbReference>
<dbReference type="InterPro" id="IPR000086">
    <property type="entry name" value="NUDIX_hydrolase_dom"/>
</dbReference>
<accession>A0A381SKQ6</accession>
<evidence type="ECO:0000259" key="1">
    <source>
        <dbReference type="PROSITE" id="PS51462"/>
    </source>
</evidence>
<protein>
    <recommendedName>
        <fullName evidence="1">Nudix hydrolase domain-containing protein</fullName>
    </recommendedName>
</protein>
<sequence length="174" mass="19578">MKYCNQCGGTVQPNIPTSDTKLRFVCTACKFIHYQNPKIVVGTVPIHNNEVLLCLRAIEPRKNFWTLPAGFLENGESLAEGAIRETQEEALFTPVLGPMLAVVDVIHADQVHIFFRAELRDNNFGPGAESLDVKMFSLDDIPWEAMAFKTGKLALKAHIEKEKNDFEPIYKTIE</sequence>
<dbReference type="EMBL" id="UINC01003247">
    <property type="protein sequence ID" value="SVA04632.1"/>
    <property type="molecule type" value="Genomic_DNA"/>
</dbReference>
<dbReference type="SUPFAM" id="SSF55811">
    <property type="entry name" value="Nudix"/>
    <property type="match status" value="1"/>
</dbReference>
<dbReference type="PANTHER" id="PTHR43222">
    <property type="entry name" value="NUDIX HYDROLASE 23"/>
    <property type="match status" value="1"/>
</dbReference>
<evidence type="ECO:0000313" key="2">
    <source>
        <dbReference type="EMBL" id="SVA04632.1"/>
    </source>
</evidence>
<organism evidence="2">
    <name type="scientific">marine metagenome</name>
    <dbReference type="NCBI Taxonomy" id="408172"/>
    <lineage>
        <taxon>unclassified sequences</taxon>
        <taxon>metagenomes</taxon>
        <taxon>ecological metagenomes</taxon>
    </lineage>
</organism>